<evidence type="ECO:0000259" key="2">
    <source>
        <dbReference type="Pfam" id="PF14453"/>
    </source>
</evidence>
<organism evidence="3 4">
    <name type="scientific">Butyricicoccus pullicaecorum</name>
    <dbReference type="NCBI Taxonomy" id="501571"/>
    <lineage>
        <taxon>Bacteria</taxon>
        <taxon>Bacillati</taxon>
        <taxon>Bacillota</taxon>
        <taxon>Clostridia</taxon>
        <taxon>Eubacteriales</taxon>
        <taxon>Butyricicoccaceae</taxon>
        <taxon>Butyricicoccus</taxon>
    </lineage>
</organism>
<reference evidence="4" key="1">
    <citation type="submission" date="2017-04" db="EMBL/GenBank/DDBJ databases">
        <title>Function of individual gut microbiota members based on whole genome sequencing of pure cultures obtained from chicken caecum.</title>
        <authorList>
            <person name="Medvecky M."/>
            <person name="Cejkova D."/>
            <person name="Polansky O."/>
            <person name="Karasova D."/>
            <person name="Kubasova T."/>
            <person name="Cizek A."/>
            <person name="Rychlik I."/>
        </authorList>
    </citation>
    <scope>NUCLEOTIDE SEQUENCE [LARGE SCALE GENOMIC DNA]</scope>
    <source>
        <strain evidence="4">An180</strain>
    </source>
</reference>
<dbReference type="GO" id="GO:0008641">
    <property type="term" value="F:ubiquitin-like modifier activating enzyme activity"/>
    <property type="evidence" value="ECO:0007669"/>
    <property type="project" value="InterPro"/>
</dbReference>
<evidence type="ECO:0000259" key="1">
    <source>
        <dbReference type="Pfam" id="PF00899"/>
    </source>
</evidence>
<comment type="caution">
    <text evidence="3">The sequence shown here is derived from an EMBL/GenBank/DDBJ whole genome shotgun (WGS) entry which is preliminary data.</text>
</comment>
<feature type="domain" description="ThiS-like ubiquitin" evidence="2">
    <location>
        <begin position="1"/>
        <end position="54"/>
    </location>
</feature>
<dbReference type="Pfam" id="PF14453">
    <property type="entry name" value="ThiS-like"/>
    <property type="match status" value="1"/>
</dbReference>
<dbReference type="NCBIfam" id="NF006395">
    <property type="entry name" value="PRK08644.1"/>
    <property type="match status" value="1"/>
</dbReference>
<dbReference type="EMBL" id="NFKK01000010">
    <property type="protein sequence ID" value="OUP52447.1"/>
    <property type="molecule type" value="Genomic_DNA"/>
</dbReference>
<proteinExistence type="predicted"/>
<dbReference type="InterPro" id="IPR012729">
    <property type="entry name" value="ThiF_fam2"/>
</dbReference>
<sequence length="265" mass="28163">MTITVNGKTVQTSARSLHALIPDHTGRVVILNGFQTGDDLPLADGDCVTVIEKGVFPPQDVLEAMMAARHSPGVFQKVKQARVAIAGLGGLGSHIAFALARTGVGHLHLVDFDTVEPSNLNRQCYRIRDLGKSKTQALAEQLADVNPYLTITTDCVRVTADNAAALFADDPLVCEAFDAPDAKSTLIDAVLSHCPNSVIVAASGMAGYDSCNDIRTRRITDRLYLCGDGQTAARPGYGLMAPRVSVCAGHQANMILRLILGLDMP</sequence>
<dbReference type="PANTHER" id="PTHR43267:SF3">
    <property type="entry name" value="THIF PROTEIN"/>
    <property type="match status" value="1"/>
</dbReference>
<dbReference type="InterPro" id="IPR045886">
    <property type="entry name" value="ThiF/MoeB/HesA"/>
</dbReference>
<dbReference type="SUPFAM" id="SSF69572">
    <property type="entry name" value="Activating enzymes of the ubiquitin-like proteins"/>
    <property type="match status" value="1"/>
</dbReference>
<dbReference type="InterPro" id="IPR000594">
    <property type="entry name" value="ThiF_NAD_FAD-bd"/>
</dbReference>
<dbReference type="GO" id="GO:0061503">
    <property type="term" value="F:tRNA threonylcarbamoyladenosine dehydratase"/>
    <property type="evidence" value="ECO:0007669"/>
    <property type="project" value="TreeGrafter"/>
</dbReference>
<gene>
    <name evidence="3" type="ORF">B5F17_09300</name>
</gene>
<dbReference type="PANTHER" id="PTHR43267">
    <property type="entry name" value="TRNA THREONYLCARBAMOYLADENOSINE DEHYDRATASE"/>
    <property type="match status" value="1"/>
</dbReference>
<dbReference type="Pfam" id="PF00899">
    <property type="entry name" value="ThiF"/>
    <property type="match status" value="1"/>
</dbReference>
<dbReference type="GO" id="GO:0061504">
    <property type="term" value="P:cyclic threonylcarbamoyladenosine biosynthetic process"/>
    <property type="evidence" value="ECO:0007669"/>
    <property type="project" value="TreeGrafter"/>
</dbReference>
<protein>
    <submittedName>
        <fullName evidence="3">Thiamine biosynthesis protein ThiF</fullName>
    </submittedName>
</protein>
<dbReference type="Gene3D" id="3.40.50.720">
    <property type="entry name" value="NAD(P)-binding Rossmann-like Domain"/>
    <property type="match status" value="1"/>
</dbReference>
<dbReference type="NCBIfam" id="TIGR02354">
    <property type="entry name" value="thiF_fam2"/>
    <property type="match status" value="1"/>
</dbReference>
<dbReference type="RefSeq" id="WP_087373322.1">
    <property type="nucleotide sequence ID" value="NZ_NFKK01000010.1"/>
</dbReference>
<name>A0A1Y4L6R7_9FIRM</name>
<dbReference type="InterPro" id="IPR035985">
    <property type="entry name" value="Ubiquitin-activating_enz"/>
</dbReference>
<evidence type="ECO:0000313" key="3">
    <source>
        <dbReference type="EMBL" id="OUP52447.1"/>
    </source>
</evidence>
<dbReference type="AlphaFoldDB" id="A0A1Y4L6R7"/>
<feature type="domain" description="THIF-type NAD/FAD binding fold" evidence="1">
    <location>
        <begin position="73"/>
        <end position="263"/>
    </location>
</feature>
<evidence type="ECO:0000313" key="4">
    <source>
        <dbReference type="Proteomes" id="UP000195897"/>
    </source>
</evidence>
<accession>A0A1Y4L6R7</accession>
<dbReference type="Proteomes" id="UP000195897">
    <property type="component" value="Unassembled WGS sequence"/>
</dbReference>
<dbReference type="InterPro" id="IPR032726">
    <property type="entry name" value="ThiS-like_dom"/>
</dbReference>